<dbReference type="InterPro" id="IPR004089">
    <property type="entry name" value="MCPsignal_dom"/>
</dbReference>
<dbReference type="GO" id="GO:0019825">
    <property type="term" value="F:oxygen binding"/>
    <property type="evidence" value="ECO:0007669"/>
    <property type="project" value="InterPro"/>
</dbReference>
<dbReference type="RefSeq" id="WP_121681712.1">
    <property type="nucleotide sequence ID" value="NZ_RCVZ01000012.1"/>
</dbReference>
<dbReference type="PANTHER" id="PTHR32089:SF112">
    <property type="entry name" value="LYSOZYME-LIKE PROTEIN-RELATED"/>
    <property type="match status" value="1"/>
</dbReference>
<dbReference type="Gene3D" id="1.10.287.950">
    <property type="entry name" value="Methyl-accepting chemotaxis protein"/>
    <property type="match status" value="1"/>
</dbReference>
<dbReference type="InterPro" id="IPR004090">
    <property type="entry name" value="Chemotax_Me-accpt_rcpt"/>
</dbReference>
<dbReference type="PROSITE" id="PS50111">
    <property type="entry name" value="CHEMOTAXIS_TRANSDUC_2"/>
    <property type="match status" value="1"/>
</dbReference>
<dbReference type="InterPro" id="IPR039379">
    <property type="entry name" value="Protoglobin_sensor_dom"/>
</dbReference>
<dbReference type="GO" id="GO:0016020">
    <property type="term" value="C:membrane"/>
    <property type="evidence" value="ECO:0007669"/>
    <property type="project" value="InterPro"/>
</dbReference>
<accession>A0A3L7JTJ9</accession>
<dbReference type="GO" id="GO:0007165">
    <property type="term" value="P:signal transduction"/>
    <property type="evidence" value="ECO:0007669"/>
    <property type="project" value="UniProtKB-KW"/>
</dbReference>
<dbReference type="InterPro" id="IPR044398">
    <property type="entry name" value="Globin-sensor_dom"/>
</dbReference>
<feature type="domain" description="Methyl-accepting transducer" evidence="5">
    <location>
        <begin position="185"/>
        <end position="428"/>
    </location>
</feature>
<keyword evidence="1 3" id="KW-0807">Transducer</keyword>
<evidence type="ECO:0000256" key="3">
    <source>
        <dbReference type="PROSITE-ProRule" id="PRU00284"/>
    </source>
</evidence>
<evidence type="ECO:0000256" key="2">
    <source>
        <dbReference type="ARBA" id="ARBA00029447"/>
    </source>
</evidence>
<dbReference type="CDD" id="cd01068">
    <property type="entry name" value="globin_sensor"/>
    <property type="match status" value="1"/>
</dbReference>
<dbReference type="GO" id="GO:0020037">
    <property type="term" value="F:heme binding"/>
    <property type="evidence" value="ECO:0007669"/>
    <property type="project" value="InterPro"/>
</dbReference>
<evidence type="ECO:0000256" key="1">
    <source>
        <dbReference type="ARBA" id="ARBA00023224"/>
    </source>
</evidence>
<dbReference type="SUPFAM" id="SSF46458">
    <property type="entry name" value="Globin-like"/>
    <property type="match status" value="1"/>
</dbReference>
<dbReference type="Pfam" id="PF00015">
    <property type="entry name" value="MCPsignal"/>
    <property type="match status" value="1"/>
</dbReference>
<dbReference type="InterPro" id="IPR009050">
    <property type="entry name" value="Globin-like_sf"/>
</dbReference>
<proteinExistence type="inferred from homology"/>
<sequence>MIFTKARKTPAKSFNPTMEFPGYENIPAISSQSIQARLEYMGMTKKHLETLEEMYPLVEPLLDELLQKVLDQLYKQPMLVKIADNNSSRERLYNVFVKYFQSLLSGNLDEEYFQMRTRIGNTHNGASLPVEWFLATYSAINTLLVPQITALLHQDPQKLTDVLLAITHATNLDSQLVVSNYMEARMSELNDLNQSNAMLQMELNSISREVASSVQQTEESINETSLKAEQILNETETTQKSSKNLLNLTNVNQSQMEEMVGTFNQVMNDVEESLSGIDSLKSISEKIITMTKGIEDIADQTNLLALNASIEAARAGDEGKGFAVVATEVRKLAENSKGMSSQIKSLIEESDNQITSLIQIMKSMNGSTIESQSKLQQVKGGLLTVKMEMEQYLTMFDRNKVDLDSIVRTIQEVNKTTESLSDLADQLLKKAEGSQI</sequence>
<dbReference type="GO" id="GO:0004888">
    <property type="term" value="F:transmembrane signaling receptor activity"/>
    <property type="evidence" value="ECO:0007669"/>
    <property type="project" value="InterPro"/>
</dbReference>
<reference evidence="6 7" key="1">
    <citation type="submission" date="2018-10" db="EMBL/GenBank/DDBJ databases">
        <title>Falsibacillus sp. genome draft.</title>
        <authorList>
            <person name="Shi S."/>
        </authorList>
    </citation>
    <scope>NUCLEOTIDE SEQUENCE [LARGE SCALE GENOMIC DNA]</scope>
    <source>
        <strain evidence="6 7">GY 10110</strain>
    </source>
</reference>
<evidence type="ECO:0000313" key="7">
    <source>
        <dbReference type="Proteomes" id="UP000276770"/>
    </source>
</evidence>
<name>A0A3L7JTJ9_9BACI</name>
<dbReference type="OrthoDB" id="266313at2"/>
<dbReference type="GO" id="GO:0006935">
    <property type="term" value="P:chemotaxis"/>
    <property type="evidence" value="ECO:0007669"/>
    <property type="project" value="InterPro"/>
</dbReference>
<keyword evidence="4" id="KW-0175">Coiled coil</keyword>
<dbReference type="Gene3D" id="1.10.490.10">
    <property type="entry name" value="Globins"/>
    <property type="match status" value="1"/>
</dbReference>
<evidence type="ECO:0000259" key="5">
    <source>
        <dbReference type="PROSITE" id="PS50111"/>
    </source>
</evidence>
<keyword evidence="7" id="KW-1185">Reference proteome</keyword>
<dbReference type="SUPFAM" id="SSF58104">
    <property type="entry name" value="Methyl-accepting chemotaxis protein (MCP) signaling domain"/>
    <property type="match status" value="1"/>
</dbReference>
<comment type="similarity">
    <text evidence="2">Belongs to the methyl-accepting chemotaxis (MCP) protein family.</text>
</comment>
<dbReference type="Proteomes" id="UP000276770">
    <property type="component" value="Unassembled WGS sequence"/>
</dbReference>
<dbReference type="PANTHER" id="PTHR32089">
    <property type="entry name" value="METHYL-ACCEPTING CHEMOTAXIS PROTEIN MCPB"/>
    <property type="match status" value="1"/>
</dbReference>
<dbReference type="PRINTS" id="PR00260">
    <property type="entry name" value="CHEMTRNSDUCR"/>
</dbReference>
<gene>
    <name evidence="6" type="ORF">D9X91_16300</name>
</gene>
<comment type="caution">
    <text evidence="6">The sequence shown here is derived from an EMBL/GenBank/DDBJ whole genome shotgun (WGS) entry which is preliminary data.</text>
</comment>
<protein>
    <submittedName>
        <fullName evidence="6">Globin-coupled sensor protein</fullName>
    </submittedName>
</protein>
<feature type="coiled-coil region" evidence="4">
    <location>
        <begin position="189"/>
        <end position="234"/>
    </location>
</feature>
<evidence type="ECO:0000256" key="4">
    <source>
        <dbReference type="SAM" id="Coils"/>
    </source>
</evidence>
<organism evidence="6 7">
    <name type="scientific">Falsibacillus albus</name>
    <dbReference type="NCBI Taxonomy" id="2478915"/>
    <lineage>
        <taxon>Bacteria</taxon>
        <taxon>Bacillati</taxon>
        <taxon>Bacillota</taxon>
        <taxon>Bacilli</taxon>
        <taxon>Bacillales</taxon>
        <taxon>Bacillaceae</taxon>
        <taxon>Falsibacillus</taxon>
    </lineage>
</organism>
<dbReference type="Pfam" id="PF11563">
    <property type="entry name" value="Protoglobin"/>
    <property type="match status" value="1"/>
</dbReference>
<dbReference type="SMART" id="SM00283">
    <property type="entry name" value="MA"/>
    <property type="match status" value="1"/>
</dbReference>
<dbReference type="AlphaFoldDB" id="A0A3L7JTJ9"/>
<dbReference type="InterPro" id="IPR012292">
    <property type="entry name" value="Globin/Proto"/>
</dbReference>
<dbReference type="EMBL" id="RCVZ01000012">
    <property type="protein sequence ID" value="RLQ93830.1"/>
    <property type="molecule type" value="Genomic_DNA"/>
</dbReference>
<evidence type="ECO:0000313" key="6">
    <source>
        <dbReference type="EMBL" id="RLQ93830.1"/>
    </source>
</evidence>